<evidence type="ECO:0000259" key="2">
    <source>
        <dbReference type="Pfam" id="PF20157"/>
    </source>
</evidence>
<dbReference type="PANTHER" id="PTHR41786">
    <property type="entry name" value="MOTILITY ACCESSORY FACTOR MAF"/>
    <property type="match status" value="1"/>
</dbReference>
<gene>
    <name evidence="3" type="ORF">M9R32_07050</name>
</gene>
<dbReference type="InterPro" id="IPR002826">
    <property type="entry name" value="MptE-like"/>
</dbReference>
<organism evidence="3 4">
    <name type="scientific">Paenisporosarcina quisquiliarum</name>
    <dbReference type="NCBI Taxonomy" id="365346"/>
    <lineage>
        <taxon>Bacteria</taxon>
        <taxon>Bacillati</taxon>
        <taxon>Bacillota</taxon>
        <taxon>Bacilli</taxon>
        <taxon>Bacillales</taxon>
        <taxon>Caryophanaceae</taxon>
        <taxon>Paenisporosarcina</taxon>
    </lineage>
</organism>
<dbReference type="Pfam" id="PF01973">
    <property type="entry name" value="MptE-like"/>
    <property type="match status" value="1"/>
</dbReference>
<evidence type="ECO:0000313" key="4">
    <source>
        <dbReference type="Proteomes" id="UP001152173"/>
    </source>
</evidence>
<feature type="domain" description="Glycosyltransferase Maf N-terminal" evidence="2">
    <location>
        <begin position="16"/>
        <end position="167"/>
    </location>
</feature>
<sequence length="598" mass="68752">MTEVEKNAKTGNIIVEQAKTGVQTLKMLIDGKMQYVHSKYDPKKDAQRFVDKFESENIKHVIFVGMGLGYHVENFTKAHPDTKYSIYEPDEQALLTYLSCKSIYDLPINNLVRIFTGTDEEILMRELKSLLQSSNGVLKIITLPVYEKIYSEQIELIMKELVESMKIKKSTLVTNVSFQKRWTINSIKNFPKVLKTPNILHDIDKNAFKDKPAIIVAAGPSLNEEYENLRYIKENGLAYIFSVGSAINSLIEQGIYPDAACTYDPKEYNHLVFEKLKGLNISEVPLIFGSSVGFETLRNYPGEMLHMLTNQDTIAPHYIDKSENINVVLDASSIAVVTFQLLRMLGCSQIVLVGQNLAFQNNSRYAEGINYDFIPNELSEKEKVSLLTVKDVSGQEIQTNESFNRMRQQLERYINLSPNQEVINTTKGGAHIEGTVFMPLTEVISERWTETVNVKPNWFEGENTYNLIYTKKQIDSMLNAMHRLNLEISRALKTLCDINSAVNMNRTKVLEKTFIRFDKDFKKIKSNIFYKAFIEPMVRVYNQRLSEVIQEVRFENDLIKKGRVISEIYVGFLNECQEQMHALQPYVQELHADIKKMI</sequence>
<keyword evidence="4" id="KW-1185">Reference proteome</keyword>
<dbReference type="InterPro" id="IPR045376">
    <property type="entry name" value="Maf_N"/>
</dbReference>
<accession>A0A9X3LFQ5</accession>
<feature type="domain" description="6-hydroxymethylpterin diphosphokinase MptE-like" evidence="1">
    <location>
        <begin position="185"/>
        <end position="361"/>
    </location>
</feature>
<dbReference type="Proteomes" id="UP001152173">
    <property type="component" value="Unassembled WGS sequence"/>
</dbReference>
<evidence type="ECO:0000313" key="3">
    <source>
        <dbReference type="EMBL" id="MCZ8536937.1"/>
    </source>
</evidence>
<comment type="caution">
    <text evidence="3">The sequence shown here is derived from an EMBL/GenBank/DDBJ whole genome shotgun (WGS) entry which is preliminary data.</text>
</comment>
<dbReference type="AlphaFoldDB" id="A0A9X3LFQ5"/>
<dbReference type="PANTHER" id="PTHR41786:SF1">
    <property type="entry name" value="6-HYDROXYMETHYLPTERIN DIPHOSPHOKINASE MPTE-LIKE DOMAIN-CONTAINING PROTEIN"/>
    <property type="match status" value="1"/>
</dbReference>
<evidence type="ECO:0000259" key="1">
    <source>
        <dbReference type="Pfam" id="PF01973"/>
    </source>
</evidence>
<protein>
    <submittedName>
        <fullName evidence="3">DUF115 domain-containing protein</fullName>
    </submittedName>
</protein>
<reference evidence="3" key="1">
    <citation type="submission" date="2022-05" db="EMBL/GenBank/DDBJ databases">
        <authorList>
            <person name="Colautti A."/>
            <person name="Iacumin L."/>
        </authorList>
    </citation>
    <scope>NUCLEOTIDE SEQUENCE</scope>
    <source>
        <strain evidence="3">SK 55</strain>
    </source>
</reference>
<dbReference type="EMBL" id="JAMKBJ010000004">
    <property type="protein sequence ID" value="MCZ8536937.1"/>
    <property type="molecule type" value="Genomic_DNA"/>
</dbReference>
<dbReference type="Pfam" id="PF20157">
    <property type="entry name" value="Maf_flag10_N"/>
    <property type="match status" value="1"/>
</dbReference>
<dbReference type="RefSeq" id="WP_269926031.1">
    <property type="nucleotide sequence ID" value="NZ_JAMKBJ010000004.1"/>
</dbReference>
<name>A0A9X3LFQ5_9BACL</name>
<proteinExistence type="predicted"/>